<dbReference type="Proteomes" id="UP000601435">
    <property type="component" value="Unassembled WGS sequence"/>
</dbReference>
<dbReference type="AlphaFoldDB" id="A0A812R273"/>
<comment type="caution">
    <text evidence="1">The sequence shown here is derived from an EMBL/GenBank/DDBJ whole genome shotgun (WGS) entry which is preliminary data.</text>
</comment>
<gene>
    <name evidence="1" type="ORF">SNEC2469_LOCUS11395</name>
</gene>
<reference evidence="1" key="1">
    <citation type="submission" date="2021-02" db="EMBL/GenBank/DDBJ databases">
        <authorList>
            <person name="Dougan E. K."/>
            <person name="Rhodes N."/>
            <person name="Thang M."/>
            <person name="Chan C."/>
        </authorList>
    </citation>
    <scope>NUCLEOTIDE SEQUENCE</scope>
</reference>
<dbReference type="EMBL" id="CAJNJA010018076">
    <property type="protein sequence ID" value="CAE7414713.1"/>
    <property type="molecule type" value="Genomic_DNA"/>
</dbReference>
<evidence type="ECO:0000313" key="1">
    <source>
        <dbReference type="EMBL" id="CAE7414713.1"/>
    </source>
</evidence>
<protein>
    <submittedName>
        <fullName evidence="1">Uncharacterized protein</fullName>
    </submittedName>
</protein>
<name>A0A812R273_9DINO</name>
<sequence>MIASRSGSTTAHVSQLRFQTPGIPACFQEQWPQQARKSCNAQAGSSTGSTTQVSLLGPCRQRLILVESSCCLLWHTETLEFICCIEHDDIGTSFGRKSPTTEIERSPGITPTELQTLAGVPKSLLVRSSGWGTCWCFKSREVIVGECPFYDFLLEVDCLFQPLAKGQLQVLPIDAQTSMMWMDNIPLYRTLPPAIRMESVLMEAYGKICKAGSNAKTVELALFMPYAILVVIACHASQKASLAETSAQVQRSAEVWTLDGVDVARVTWVSVYTLDHFIICALDSRSVITLWDSKAGFSPIFRFYSGCEEPFDLVLTQDFMVVIQDNMSANRLDLFFWKLWLHPDFEVEGQSMESSARRQLEGRHQREAGSARIITIRITVL</sequence>
<organism evidence="1 2">
    <name type="scientific">Symbiodinium necroappetens</name>
    <dbReference type="NCBI Taxonomy" id="1628268"/>
    <lineage>
        <taxon>Eukaryota</taxon>
        <taxon>Sar</taxon>
        <taxon>Alveolata</taxon>
        <taxon>Dinophyceae</taxon>
        <taxon>Suessiales</taxon>
        <taxon>Symbiodiniaceae</taxon>
        <taxon>Symbiodinium</taxon>
    </lineage>
</organism>
<evidence type="ECO:0000313" key="2">
    <source>
        <dbReference type="Proteomes" id="UP000601435"/>
    </source>
</evidence>
<accession>A0A812R273</accession>
<dbReference type="OrthoDB" id="431062at2759"/>
<keyword evidence="2" id="KW-1185">Reference proteome</keyword>
<proteinExistence type="predicted"/>